<dbReference type="SUPFAM" id="SSF56954">
    <property type="entry name" value="Outer membrane efflux proteins (OEP)"/>
    <property type="match status" value="1"/>
</dbReference>
<evidence type="ECO:0000256" key="2">
    <source>
        <dbReference type="ARBA" id="ARBA00007613"/>
    </source>
</evidence>
<evidence type="ECO:0000313" key="8">
    <source>
        <dbReference type="EMBL" id="BDU71496.1"/>
    </source>
</evidence>
<evidence type="ECO:0000256" key="4">
    <source>
        <dbReference type="ARBA" id="ARBA00022452"/>
    </source>
</evidence>
<dbReference type="PROSITE" id="PS51257">
    <property type="entry name" value="PROKAR_LIPOPROTEIN"/>
    <property type="match status" value="1"/>
</dbReference>
<sequence>MRAQFLTPTFLVLLTGCSLLAQAPLQRLSLKEAIRIALENNLQVQIAQEARVATTAGVAIAQGAFDWNLVSGFAYGYQDSATTKQLFPLGPLATTETTAWNRGLSIGVQKPFEWGGNLQVSYNPAYGFSRGDYQDPNTGALLGRFSTKYPYSGGVSGTYTQSILKGFGRPVNEVNVIVARNGSRAADHQFSLALINLVATAETQYWDLVFAARNLENAHAALTLAQEQLEDNKGKVRAGTLAEIEVTGAEAAVARQKLAIIAARSQTRNANDVLMRTLYPRNAPADRMDPTDAPTAYYVLPDRASLEQQALERRVELKVARLAKDSMGALRRAAENRLLPQLNAFVSYNGTSDNRTSLGTANRDLTSLDHPGYSVGLNLAIPIANRTAKGSLAQARANERGSDLTLHDLEFGIRLQVRLALENVESAQESVEAARLTRIYREEDLRAERKKFEKGMSTTFLVLAKQTDLDTSRAAELQAQIGQAKAITSLELATGNLLEARGFAEPR</sequence>
<dbReference type="KEGG" id="msil:METEAL_06700"/>
<keyword evidence="7" id="KW-0998">Cell outer membrane</keyword>
<keyword evidence="6" id="KW-0472">Membrane</keyword>
<dbReference type="Pfam" id="PF02321">
    <property type="entry name" value="OEP"/>
    <property type="match status" value="1"/>
</dbReference>
<organism evidence="8 9">
    <name type="scientific">Mesoterricola silvestris</name>
    <dbReference type="NCBI Taxonomy" id="2927979"/>
    <lineage>
        <taxon>Bacteria</taxon>
        <taxon>Pseudomonadati</taxon>
        <taxon>Acidobacteriota</taxon>
        <taxon>Holophagae</taxon>
        <taxon>Holophagales</taxon>
        <taxon>Holophagaceae</taxon>
        <taxon>Mesoterricola</taxon>
    </lineage>
</organism>
<dbReference type="InterPro" id="IPR051906">
    <property type="entry name" value="TolC-like"/>
</dbReference>
<reference evidence="9" key="1">
    <citation type="journal article" date="2023" name="Int. J. Syst. Evol. Microbiol.">
        <title>Mesoterricola silvestris gen. nov., sp. nov., Mesoterricola sediminis sp. nov., Geothrix oryzae sp. nov., Geothrix edaphica sp. nov., Geothrix rubra sp. nov., and Geothrix limicola sp. nov., six novel members of Acidobacteriota isolated from soils.</title>
        <authorList>
            <person name="Itoh H."/>
            <person name="Sugisawa Y."/>
            <person name="Mise K."/>
            <person name="Xu Z."/>
            <person name="Kuniyasu M."/>
            <person name="Ushijima N."/>
            <person name="Kawano K."/>
            <person name="Kobayashi E."/>
            <person name="Shiratori Y."/>
            <person name="Masuda Y."/>
            <person name="Senoo K."/>
        </authorList>
    </citation>
    <scope>NUCLEOTIDE SEQUENCE [LARGE SCALE GENOMIC DNA]</scope>
    <source>
        <strain evidence="9">W79</strain>
    </source>
</reference>
<keyword evidence="9" id="KW-1185">Reference proteome</keyword>
<gene>
    <name evidence="8" type="ORF">METEAL_06700</name>
</gene>
<accession>A0AA48K7T6</accession>
<name>A0AA48K7T6_9BACT</name>
<evidence type="ECO:0000256" key="3">
    <source>
        <dbReference type="ARBA" id="ARBA00022448"/>
    </source>
</evidence>
<dbReference type="AlphaFoldDB" id="A0AA48K7T6"/>
<comment type="similarity">
    <text evidence="2">Belongs to the outer membrane factor (OMF) (TC 1.B.17) family.</text>
</comment>
<evidence type="ECO:0000256" key="6">
    <source>
        <dbReference type="ARBA" id="ARBA00023136"/>
    </source>
</evidence>
<dbReference type="InterPro" id="IPR003423">
    <property type="entry name" value="OMP_efflux"/>
</dbReference>
<dbReference type="GO" id="GO:0015288">
    <property type="term" value="F:porin activity"/>
    <property type="evidence" value="ECO:0007669"/>
    <property type="project" value="TreeGrafter"/>
</dbReference>
<keyword evidence="5" id="KW-0812">Transmembrane</keyword>
<dbReference type="EMBL" id="AP027080">
    <property type="protein sequence ID" value="BDU71496.1"/>
    <property type="molecule type" value="Genomic_DNA"/>
</dbReference>
<evidence type="ECO:0000256" key="7">
    <source>
        <dbReference type="ARBA" id="ARBA00023237"/>
    </source>
</evidence>
<evidence type="ECO:0000256" key="5">
    <source>
        <dbReference type="ARBA" id="ARBA00022692"/>
    </source>
</evidence>
<dbReference type="Proteomes" id="UP001238179">
    <property type="component" value="Chromosome"/>
</dbReference>
<comment type="subcellular location">
    <subcellularLocation>
        <location evidence="1">Cell outer membrane</location>
    </subcellularLocation>
</comment>
<keyword evidence="4" id="KW-1134">Transmembrane beta strand</keyword>
<protein>
    <submittedName>
        <fullName evidence="8">RND transporter</fullName>
    </submittedName>
</protein>
<dbReference type="PANTHER" id="PTHR30026:SF23">
    <property type="entry name" value="TO APRF-PUTATIVE OUTER MEMBRANE EFFLUX PROTEIN OR SECRETED ALKALINE PHOSPHATASE-RELATED"/>
    <property type="match status" value="1"/>
</dbReference>
<dbReference type="PANTHER" id="PTHR30026">
    <property type="entry name" value="OUTER MEMBRANE PROTEIN TOLC"/>
    <property type="match status" value="1"/>
</dbReference>
<proteinExistence type="inferred from homology"/>
<evidence type="ECO:0000256" key="1">
    <source>
        <dbReference type="ARBA" id="ARBA00004442"/>
    </source>
</evidence>
<keyword evidence="3" id="KW-0813">Transport</keyword>
<dbReference type="GO" id="GO:0009279">
    <property type="term" value="C:cell outer membrane"/>
    <property type="evidence" value="ECO:0007669"/>
    <property type="project" value="UniProtKB-SubCell"/>
</dbReference>
<evidence type="ECO:0000313" key="9">
    <source>
        <dbReference type="Proteomes" id="UP001238179"/>
    </source>
</evidence>
<dbReference type="GO" id="GO:0015562">
    <property type="term" value="F:efflux transmembrane transporter activity"/>
    <property type="evidence" value="ECO:0007669"/>
    <property type="project" value="InterPro"/>
</dbReference>
<dbReference type="RefSeq" id="WP_316414389.1">
    <property type="nucleotide sequence ID" value="NZ_AP027080.1"/>
</dbReference>
<dbReference type="Gene3D" id="1.20.1600.10">
    <property type="entry name" value="Outer membrane efflux proteins (OEP)"/>
    <property type="match status" value="1"/>
</dbReference>
<dbReference type="GO" id="GO:1990281">
    <property type="term" value="C:efflux pump complex"/>
    <property type="evidence" value="ECO:0007669"/>
    <property type="project" value="TreeGrafter"/>
</dbReference>